<accession>A0A9D1MHF2</accession>
<dbReference type="AlphaFoldDB" id="A0A9D1MHF2"/>
<evidence type="ECO:0000313" key="2">
    <source>
        <dbReference type="Proteomes" id="UP000824094"/>
    </source>
</evidence>
<protein>
    <submittedName>
        <fullName evidence="1">Uncharacterized protein</fullName>
    </submittedName>
</protein>
<evidence type="ECO:0000313" key="1">
    <source>
        <dbReference type="EMBL" id="HIU60326.1"/>
    </source>
</evidence>
<dbReference type="Proteomes" id="UP000824094">
    <property type="component" value="Unassembled WGS sequence"/>
</dbReference>
<comment type="caution">
    <text evidence="1">The sequence shown here is derived from an EMBL/GenBank/DDBJ whole genome shotgun (WGS) entry which is preliminary data.</text>
</comment>
<name>A0A9D1MHF2_9FIRM</name>
<organism evidence="1 2">
    <name type="scientific">Candidatus Stercoripulliclostridium merdigallinarum</name>
    <dbReference type="NCBI Taxonomy" id="2840951"/>
    <lineage>
        <taxon>Bacteria</taxon>
        <taxon>Bacillati</taxon>
        <taxon>Bacillota</taxon>
        <taxon>Clostridia</taxon>
        <taxon>Eubacteriales</taxon>
        <taxon>Candidatus Stercoripulliclostridium</taxon>
    </lineage>
</organism>
<proteinExistence type="predicted"/>
<reference evidence="1" key="2">
    <citation type="journal article" date="2021" name="PeerJ">
        <title>Extensive microbial diversity within the chicken gut microbiome revealed by metagenomics and culture.</title>
        <authorList>
            <person name="Gilroy R."/>
            <person name="Ravi A."/>
            <person name="Getino M."/>
            <person name="Pursley I."/>
            <person name="Horton D.L."/>
            <person name="Alikhan N.F."/>
            <person name="Baker D."/>
            <person name="Gharbi K."/>
            <person name="Hall N."/>
            <person name="Watson M."/>
            <person name="Adriaenssens E.M."/>
            <person name="Foster-Nyarko E."/>
            <person name="Jarju S."/>
            <person name="Secka A."/>
            <person name="Antonio M."/>
            <person name="Oren A."/>
            <person name="Chaudhuri R.R."/>
            <person name="La Ragione R."/>
            <person name="Hildebrand F."/>
            <person name="Pallen M.J."/>
        </authorList>
    </citation>
    <scope>NUCLEOTIDE SEQUENCE</scope>
    <source>
        <strain evidence="1">18911</strain>
    </source>
</reference>
<sequence>MQQYKAPEHNSLDGKVVEYGGHKFVLSKTAAVTAPIAIQPPKFKISPQMRFDADDEGLILRIKLNPQPDYDTLPNMYPGKK</sequence>
<gene>
    <name evidence="1" type="ORF">IAB05_02915</name>
</gene>
<reference evidence="1" key="1">
    <citation type="submission" date="2020-10" db="EMBL/GenBank/DDBJ databases">
        <authorList>
            <person name="Gilroy R."/>
        </authorList>
    </citation>
    <scope>NUCLEOTIDE SEQUENCE</scope>
    <source>
        <strain evidence="1">18911</strain>
    </source>
</reference>
<dbReference type="EMBL" id="DVNF01000085">
    <property type="protein sequence ID" value="HIU60326.1"/>
    <property type="molecule type" value="Genomic_DNA"/>
</dbReference>